<proteinExistence type="predicted"/>
<dbReference type="AlphaFoldDB" id="A0A9X6ZS41"/>
<protein>
    <recommendedName>
        <fullName evidence="3">Lantibiotic</fullName>
    </recommendedName>
</protein>
<gene>
    <name evidence="1" type="ORF">COJ15_21500</name>
</gene>
<dbReference type="EMBL" id="NUVX01000036">
    <property type="protein sequence ID" value="PFJ36907.1"/>
    <property type="molecule type" value="Genomic_DNA"/>
</dbReference>
<reference evidence="1 2" key="1">
    <citation type="submission" date="2017-09" db="EMBL/GenBank/DDBJ databases">
        <title>Large-scale bioinformatics analysis of Bacillus genomes uncovers conserved roles of natural products in bacterial physiology.</title>
        <authorList>
            <consortium name="Agbiome Team Llc"/>
            <person name="Bleich R.M."/>
            <person name="Grubbs K.J."/>
            <person name="Santa Maria K.C."/>
            <person name="Allen S.E."/>
            <person name="Farag S."/>
            <person name="Shank E.A."/>
            <person name="Bowers A."/>
        </authorList>
    </citation>
    <scope>NUCLEOTIDE SEQUENCE [LARGE SCALE GENOMIC DNA]</scope>
    <source>
        <strain evidence="1 2">AFS085496</strain>
    </source>
</reference>
<evidence type="ECO:0000313" key="1">
    <source>
        <dbReference type="EMBL" id="PFJ36907.1"/>
    </source>
</evidence>
<accession>A0A9X6ZS41</accession>
<evidence type="ECO:0000313" key="2">
    <source>
        <dbReference type="Proteomes" id="UP000224003"/>
    </source>
</evidence>
<sequence length="63" mass="6798">MSKFDEFDLDLQSVKSQDTQTLAVTNNCTTATINSLAYCTKNGQWNTCLCSTCCTGYTVPCGG</sequence>
<organism evidence="1 2">
    <name type="scientific">Bacillus thuringiensis</name>
    <dbReference type="NCBI Taxonomy" id="1428"/>
    <lineage>
        <taxon>Bacteria</taxon>
        <taxon>Bacillati</taxon>
        <taxon>Bacillota</taxon>
        <taxon>Bacilli</taxon>
        <taxon>Bacillales</taxon>
        <taxon>Bacillaceae</taxon>
        <taxon>Bacillus</taxon>
        <taxon>Bacillus cereus group</taxon>
    </lineage>
</organism>
<comment type="caution">
    <text evidence="1">The sequence shown here is derived from an EMBL/GenBank/DDBJ whole genome shotgun (WGS) entry which is preliminary data.</text>
</comment>
<evidence type="ECO:0008006" key="3">
    <source>
        <dbReference type="Google" id="ProtNLM"/>
    </source>
</evidence>
<name>A0A9X6ZS41_BACTU</name>
<dbReference type="Proteomes" id="UP000224003">
    <property type="component" value="Unassembled WGS sequence"/>
</dbReference>
<dbReference type="RefSeq" id="WP_098517154.1">
    <property type="nucleotide sequence ID" value="NZ_NUVX01000036.1"/>
</dbReference>